<dbReference type="NCBIfam" id="TIGR00567">
    <property type="entry name" value="3mg"/>
    <property type="match status" value="1"/>
</dbReference>
<dbReference type="AlphaFoldDB" id="A0A1F5WGJ2"/>
<keyword evidence="2 5" id="KW-0227">DNA damage</keyword>
<reference evidence="6 7" key="1">
    <citation type="journal article" date="2016" name="Nat. Commun.">
        <title>Thousands of microbial genomes shed light on interconnected biogeochemical processes in an aquifer system.</title>
        <authorList>
            <person name="Anantharaman K."/>
            <person name="Brown C.T."/>
            <person name="Hug L.A."/>
            <person name="Sharon I."/>
            <person name="Castelle C.J."/>
            <person name="Probst A.J."/>
            <person name="Thomas B.C."/>
            <person name="Singh A."/>
            <person name="Wilkins M.J."/>
            <person name="Karaoz U."/>
            <person name="Brodie E.L."/>
            <person name="Williams K.H."/>
            <person name="Hubbard S.S."/>
            <person name="Banfield J.F."/>
        </authorList>
    </citation>
    <scope>NUCLEOTIDE SEQUENCE [LARGE SCALE GENOMIC DNA]</scope>
</reference>
<gene>
    <name evidence="6" type="ORF">A3J56_03215</name>
</gene>
<evidence type="ECO:0000256" key="3">
    <source>
        <dbReference type="ARBA" id="ARBA00022801"/>
    </source>
</evidence>
<evidence type="ECO:0000256" key="4">
    <source>
        <dbReference type="ARBA" id="ARBA00023204"/>
    </source>
</evidence>
<dbReference type="InterPro" id="IPR011034">
    <property type="entry name" value="Formyl_transferase-like_C_sf"/>
</dbReference>
<dbReference type="HAMAP" id="MF_00527">
    <property type="entry name" value="3MGH"/>
    <property type="match status" value="1"/>
</dbReference>
<evidence type="ECO:0000256" key="1">
    <source>
        <dbReference type="ARBA" id="ARBA00009232"/>
    </source>
</evidence>
<dbReference type="Gene3D" id="3.10.300.10">
    <property type="entry name" value="Methylpurine-DNA glycosylase (MPG)"/>
    <property type="match status" value="1"/>
</dbReference>
<accession>A0A1F5WGJ2</accession>
<evidence type="ECO:0000313" key="6">
    <source>
        <dbReference type="EMBL" id="OGF74717.1"/>
    </source>
</evidence>
<dbReference type="PANTHER" id="PTHR10429">
    <property type="entry name" value="DNA-3-METHYLADENINE GLYCOSYLASE"/>
    <property type="match status" value="1"/>
</dbReference>
<evidence type="ECO:0000256" key="2">
    <source>
        <dbReference type="ARBA" id="ARBA00022763"/>
    </source>
</evidence>
<dbReference type="STRING" id="1798338.A3J56_03215"/>
<dbReference type="GO" id="GO:0003677">
    <property type="term" value="F:DNA binding"/>
    <property type="evidence" value="ECO:0007669"/>
    <property type="project" value="InterPro"/>
</dbReference>
<dbReference type="Pfam" id="PF02245">
    <property type="entry name" value="Pur_DNA_glyco"/>
    <property type="match status" value="1"/>
</dbReference>
<dbReference type="EC" id="3.2.2.-" evidence="5"/>
<keyword evidence="4 5" id="KW-0234">DNA repair</keyword>
<dbReference type="SUPFAM" id="SSF50486">
    <property type="entry name" value="FMT C-terminal domain-like"/>
    <property type="match status" value="1"/>
</dbReference>
<organism evidence="6 7">
    <name type="scientific">Candidatus Giovannonibacteria bacterium RIFCSPHIGHO2_02_FULL_46_20</name>
    <dbReference type="NCBI Taxonomy" id="1798338"/>
    <lineage>
        <taxon>Bacteria</taxon>
        <taxon>Candidatus Giovannoniibacteriota</taxon>
    </lineage>
</organism>
<dbReference type="GO" id="GO:0003905">
    <property type="term" value="F:alkylbase DNA N-glycosylase activity"/>
    <property type="evidence" value="ECO:0007669"/>
    <property type="project" value="InterPro"/>
</dbReference>
<sequence>MKKIVRKSFFKHKNTPLVAKNLLGKILMRRYRGNISAYFITEVEAYDGPRDKASHAHRGKTARNAPMFGEAGRWYIYFVYGTHWMLNIVTGLKEYPAAILIRGAIAVRLPKFLRLGNPIAKWPSDCLSGPGRLTRALHINKRFNGKPSNKKTGLWIEDRGIVIPASAIKQTPRVGVAYAKEWAKKPYRFVLKTKSW</sequence>
<dbReference type="GO" id="GO:0006284">
    <property type="term" value="P:base-excision repair"/>
    <property type="evidence" value="ECO:0007669"/>
    <property type="project" value="InterPro"/>
</dbReference>
<comment type="similarity">
    <text evidence="1 5">Belongs to the DNA glycosylase MPG family.</text>
</comment>
<dbReference type="PANTHER" id="PTHR10429:SF0">
    <property type="entry name" value="DNA-3-METHYLADENINE GLYCOSYLASE"/>
    <property type="match status" value="1"/>
</dbReference>
<comment type="caution">
    <text evidence="6">The sequence shown here is derived from an EMBL/GenBank/DDBJ whole genome shotgun (WGS) entry which is preliminary data.</text>
</comment>
<protein>
    <recommendedName>
        <fullName evidence="5">Putative 3-methyladenine DNA glycosylase</fullName>
        <ecNumber evidence="5">3.2.2.-</ecNumber>
    </recommendedName>
</protein>
<dbReference type="InterPro" id="IPR003180">
    <property type="entry name" value="MPG"/>
</dbReference>
<dbReference type="CDD" id="cd00540">
    <property type="entry name" value="AAG"/>
    <property type="match status" value="1"/>
</dbReference>
<dbReference type="Proteomes" id="UP000178406">
    <property type="component" value="Unassembled WGS sequence"/>
</dbReference>
<proteinExistence type="inferred from homology"/>
<keyword evidence="3 5" id="KW-0378">Hydrolase</keyword>
<evidence type="ECO:0000313" key="7">
    <source>
        <dbReference type="Proteomes" id="UP000178406"/>
    </source>
</evidence>
<name>A0A1F5WGJ2_9BACT</name>
<dbReference type="EMBL" id="MFHQ01000007">
    <property type="protein sequence ID" value="OGF74717.1"/>
    <property type="molecule type" value="Genomic_DNA"/>
</dbReference>
<evidence type="ECO:0000256" key="5">
    <source>
        <dbReference type="HAMAP-Rule" id="MF_00527"/>
    </source>
</evidence>
<dbReference type="InterPro" id="IPR036995">
    <property type="entry name" value="MPG_sf"/>
</dbReference>